<feature type="region of interest" description="Disordered" evidence="1">
    <location>
        <begin position="609"/>
        <end position="629"/>
    </location>
</feature>
<gene>
    <name evidence="2" type="ORF">LSCM4_04051</name>
</gene>
<reference evidence="3" key="2">
    <citation type="journal article" date="2021" name="Sci. Data">
        <title>Chromosome-scale genome sequencing, assembly and annotation of six genomes from subfamily Leishmaniinae.</title>
        <authorList>
            <person name="Almutairi H."/>
            <person name="Urbaniak M.D."/>
            <person name="Bates M.D."/>
            <person name="Jariyapan N."/>
            <person name="Kwakye-Nuako G."/>
            <person name="Thomaz Soccol V."/>
            <person name="Al-Salem W.S."/>
            <person name="Dillon R.J."/>
            <person name="Bates P.A."/>
            <person name="Gatherer D."/>
        </authorList>
    </citation>
    <scope>NUCLEOTIDE SEQUENCE [LARGE SCALE GENOMIC DNA]</scope>
</reference>
<proteinExistence type="predicted"/>
<sequence length="1009" mass="112567">MNPPRFPQLRQPARAKTATPASTAVAAAPAAVTVYETASGCAARCHCPASISVMPSPSRSTLPAMHLYSPTAPSAHTPRRALLVSTERSGGDRTAAVFQAKLQRALWLDQLTTSAHGEARSRARTRCLEAEERDALWWQHHRQRERQQHDEDNVRRLEALSKLKAAPECNVVPHCCAGLVEREESSGRRAVEAAAQEGLQVLRAAQHTWDLQKAVIELTQQQRDAQAVQRAARHVRALELKLAAQSYRAVPAFKPSVDDLFDIAEGIHSSVSAPPSLTALPSPPVLVAHEAPCEAKIREMYDRRALVYDEAKERLLLDWWQGAVQLRHAEALRVRQTLALWSCYVRSPMCMHALLTVQRWWRMQGVAPWSHHRRASLARSLTELPQHYSVERCQRHLRSLQRTASRENKDTCAADDVSAALVALVTAATSSLRYSTLLDLYTYTAVQRVHAVLASRPIQGAAVEAMMQASLRSLCMWNRYPLPYDSWRRHRWAPYSEAHRLSVAAVERAEKSRRQCLEDEEAEHRHHAVLLSFIVLHGPLAVLELQVRQAALAQEECTSRLRVTHQETHEYHFLRATVAATLPSPSQAALSSKLREAVVGEGKCEAEAGASGMGTSVATRSPRGEGATQSRGIAAASFSAEHDAWAQAQRCVQLAHEFLASTQQQFAQARLEQGGTPTDMETAAVSPDDAASLYRAALDEAAAAVHHSQYTAVRERYVARNAHALKQMREAFKVGLRERAIIIAEEAQERKRISRCDASAQRVSRCQLEQRESDGRAALERARGRAAADLHDAFFNNLCFSQWTMGVRERVEEAHRAAARAWLRPSLPLPSLLPADRLVSREAVCRTRLVCSCAASLADVLLQCSRSHHELQYRDWSALCRTNSVVLDSATPSNPPVAQICLLRAEEWDGRQSTWREAQVGAGTLLVDGHALYGTDTLWPDYLFGHLKLTSEAHYMDAQLRECLLVRLANVRPKKGELILMETMARGRVEYAEAITRDLRFHLNRLRLE</sequence>
<evidence type="ECO:0000313" key="2">
    <source>
        <dbReference type="EMBL" id="KAG5474872.1"/>
    </source>
</evidence>
<dbReference type="Proteomes" id="UP000674143">
    <property type="component" value="Unassembled WGS sequence"/>
</dbReference>
<feature type="region of interest" description="Disordered" evidence="1">
    <location>
        <begin position="1"/>
        <end position="22"/>
    </location>
</feature>
<dbReference type="EMBL" id="JAFHLR010000028">
    <property type="protein sequence ID" value="KAG5474872.1"/>
    <property type="molecule type" value="Genomic_DNA"/>
</dbReference>
<keyword evidence="3" id="KW-1185">Reference proteome</keyword>
<evidence type="ECO:0000256" key="1">
    <source>
        <dbReference type="SAM" id="MobiDB-lite"/>
    </source>
</evidence>
<accession>A0A836GVY1</accession>
<protein>
    <submittedName>
        <fullName evidence="2">Uncharacterized protein</fullName>
    </submittedName>
</protein>
<organism evidence="2 3">
    <name type="scientific">Leishmania orientalis</name>
    <dbReference type="NCBI Taxonomy" id="2249476"/>
    <lineage>
        <taxon>Eukaryota</taxon>
        <taxon>Discoba</taxon>
        <taxon>Euglenozoa</taxon>
        <taxon>Kinetoplastea</taxon>
        <taxon>Metakinetoplastina</taxon>
        <taxon>Trypanosomatida</taxon>
        <taxon>Trypanosomatidae</taxon>
        <taxon>Leishmaniinae</taxon>
        <taxon>Leishmania</taxon>
    </lineage>
</organism>
<dbReference type="GeneID" id="92359975"/>
<name>A0A836GVY1_9TRYP</name>
<evidence type="ECO:0000313" key="3">
    <source>
        <dbReference type="Proteomes" id="UP000674143"/>
    </source>
</evidence>
<comment type="caution">
    <text evidence="2">The sequence shown here is derived from an EMBL/GenBank/DDBJ whole genome shotgun (WGS) entry which is preliminary data.</text>
</comment>
<dbReference type="RefSeq" id="XP_067061978.1">
    <property type="nucleotide sequence ID" value="XM_067206041.1"/>
</dbReference>
<dbReference type="AlphaFoldDB" id="A0A836GVY1"/>
<dbReference type="KEGG" id="loi:92359975"/>
<reference evidence="3" key="1">
    <citation type="journal article" date="2021" name="Microbiol. Resour. Announc.">
        <title>LGAAP: Leishmaniinae Genome Assembly and Annotation Pipeline.</title>
        <authorList>
            <person name="Almutairi H."/>
            <person name="Urbaniak M.D."/>
            <person name="Bates M.D."/>
            <person name="Jariyapan N."/>
            <person name="Kwakye-Nuako G."/>
            <person name="Thomaz-Soccol V."/>
            <person name="Al-Salem W.S."/>
            <person name="Dillon R.J."/>
            <person name="Bates P.A."/>
            <person name="Gatherer D."/>
        </authorList>
    </citation>
    <scope>NUCLEOTIDE SEQUENCE [LARGE SCALE GENOMIC DNA]</scope>
</reference>